<keyword evidence="7" id="KW-0472">Membrane</keyword>
<gene>
    <name evidence="8" type="ORF">DES32_1602</name>
</gene>
<dbReference type="Gene3D" id="1.20.5.3310">
    <property type="match status" value="1"/>
</dbReference>
<evidence type="ECO:0000256" key="6">
    <source>
        <dbReference type="ARBA" id="ARBA00023010"/>
    </source>
</evidence>
<evidence type="ECO:0000256" key="7">
    <source>
        <dbReference type="ARBA" id="ARBA00023136"/>
    </source>
</evidence>
<dbReference type="EMBL" id="QUMO01000002">
    <property type="protein sequence ID" value="REF87963.1"/>
    <property type="molecule type" value="Genomic_DNA"/>
</dbReference>
<evidence type="ECO:0000256" key="1">
    <source>
        <dbReference type="ARBA" id="ARBA00004167"/>
    </source>
</evidence>
<name>A0A3D9YYX5_9HYPH</name>
<dbReference type="InterPro" id="IPR003369">
    <property type="entry name" value="TatA/B/E"/>
</dbReference>
<comment type="caution">
    <text evidence="8">The sequence shown here is derived from an EMBL/GenBank/DDBJ whole genome shotgun (WGS) entry which is preliminary data.</text>
</comment>
<evidence type="ECO:0000313" key="8">
    <source>
        <dbReference type="EMBL" id="REF87963.1"/>
    </source>
</evidence>
<sequence>MFEFDAGKLIIIAIAALIFIGPKDLPRVMRQAGQALAKLRRMGAEFQAQFMTAMNEAGAEDLKADVNKLTESAKIDLGFDPLQTANSEIASVMRQVEAPVKTVPVEVAALPVAAVSAPEINEAAPETAPVARAANE</sequence>
<keyword evidence="6" id="KW-0811">Translocation</keyword>
<dbReference type="OrthoDB" id="7206969at2"/>
<dbReference type="GO" id="GO:0016020">
    <property type="term" value="C:membrane"/>
    <property type="evidence" value="ECO:0007669"/>
    <property type="project" value="UniProtKB-ARBA"/>
</dbReference>
<evidence type="ECO:0000256" key="3">
    <source>
        <dbReference type="ARBA" id="ARBA00022692"/>
    </source>
</evidence>
<reference evidence="8 9" key="1">
    <citation type="submission" date="2018-08" db="EMBL/GenBank/DDBJ databases">
        <title>Genomic Encyclopedia of Type Strains, Phase IV (KMG-IV): sequencing the most valuable type-strain genomes for metagenomic binning, comparative biology and taxonomic classification.</title>
        <authorList>
            <person name="Goeker M."/>
        </authorList>
    </citation>
    <scope>NUCLEOTIDE SEQUENCE [LARGE SCALE GENOMIC DNA]</scope>
    <source>
        <strain evidence="8 9">BW863</strain>
    </source>
</reference>
<dbReference type="GO" id="GO:0015031">
    <property type="term" value="P:protein transport"/>
    <property type="evidence" value="ECO:0007669"/>
    <property type="project" value="UniProtKB-KW"/>
</dbReference>
<dbReference type="PRINTS" id="PR01506">
    <property type="entry name" value="TATBPROTEIN"/>
</dbReference>
<evidence type="ECO:0000256" key="4">
    <source>
        <dbReference type="ARBA" id="ARBA00022927"/>
    </source>
</evidence>
<comment type="subcellular location">
    <subcellularLocation>
        <location evidence="1">Membrane</location>
        <topology evidence="1">Single-pass membrane protein</topology>
    </subcellularLocation>
</comment>
<keyword evidence="3" id="KW-0812">Transmembrane</keyword>
<protein>
    <submittedName>
        <fullName evidence="8">Sec-independent protein translocase protein TatB</fullName>
    </submittedName>
</protein>
<keyword evidence="2" id="KW-0813">Transport</keyword>
<evidence type="ECO:0000256" key="5">
    <source>
        <dbReference type="ARBA" id="ARBA00022989"/>
    </source>
</evidence>
<keyword evidence="4" id="KW-0653">Protein transport</keyword>
<evidence type="ECO:0000256" key="2">
    <source>
        <dbReference type="ARBA" id="ARBA00022448"/>
    </source>
</evidence>
<organism evidence="8 9">
    <name type="scientific">Methylovirgula ligni</name>
    <dbReference type="NCBI Taxonomy" id="569860"/>
    <lineage>
        <taxon>Bacteria</taxon>
        <taxon>Pseudomonadati</taxon>
        <taxon>Pseudomonadota</taxon>
        <taxon>Alphaproteobacteria</taxon>
        <taxon>Hyphomicrobiales</taxon>
        <taxon>Beijerinckiaceae</taxon>
        <taxon>Methylovirgula</taxon>
    </lineage>
</organism>
<accession>A0A3D9YYX5</accession>
<dbReference type="AlphaFoldDB" id="A0A3D9YYX5"/>
<proteinExistence type="predicted"/>
<keyword evidence="5" id="KW-1133">Transmembrane helix</keyword>
<evidence type="ECO:0000313" key="9">
    <source>
        <dbReference type="Proteomes" id="UP000256900"/>
    </source>
</evidence>
<dbReference type="Pfam" id="PF02416">
    <property type="entry name" value="TatA_B_E"/>
    <property type="match status" value="1"/>
</dbReference>
<keyword evidence="9" id="KW-1185">Reference proteome</keyword>
<dbReference type="RefSeq" id="WP_115836098.1">
    <property type="nucleotide sequence ID" value="NZ_CP025086.1"/>
</dbReference>
<dbReference type="Proteomes" id="UP000256900">
    <property type="component" value="Unassembled WGS sequence"/>
</dbReference>